<dbReference type="GeneID" id="28827054"/>
<dbReference type="Pfam" id="PF00067">
    <property type="entry name" value="p450"/>
    <property type="match status" value="1"/>
</dbReference>
<evidence type="ECO:0000256" key="3">
    <source>
        <dbReference type="ARBA" id="ARBA00022617"/>
    </source>
</evidence>
<feature type="transmembrane region" description="Helical" evidence="8">
    <location>
        <begin position="7"/>
        <end position="28"/>
    </location>
</feature>
<protein>
    <submittedName>
        <fullName evidence="9">Cytochrome P450</fullName>
    </submittedName>
</protein>
<keyword evidence="8" id="KW-0472">Membrane</keyword>
<dbReference type="SUPFAM" id="SSF48264">
    <property type="entry name" value="Cytochrome P450"/>
    <property type="match status" value="1"/>
</dbReference>
<dbReference type="GO" id="GO:0016705">
    <property type="term" value="F:oxidoreductase activity, acting on paired donors, with incorporation or reduction of molecular oxygen"/>
    <property type="evidence" value="ECO:0007669"/>
    <property type="project" value="InterPro"/>
</dbReference>
<dbReference type="InterPro" id="IPR036396">
    <property type="entry name" value="Cyt_P450_sf"/>
</dbReference>
<dbReference type="PRINTS" id="PR00465">
    <property type="entry name" value="EP450IV"/>
</dbReference>
<dbReference type="InParanoid" id="A0A194XWA9"/>
<keyword evidence="7" id="KW-0503">Monooxygenase</keyword>
<keyword evidence="5 6" id="KW-0408">Iron</keyword>
<keyword evidence="3 6" id="KW-0349">Heme</keyword>
<keyword evidence="8" id="KW-0812">Transmembrane</keyword>
<dbReference type="GO" id="GO:0020037">
    <property type="term" value="F:heme binding"/>
    <property type="evidence" value="ECO:0007669"/>
    <property type="project" value="InterPro"/>
</dbReference>
<dbReference type="InterPro" id="IPR050529">
    <property type="entry name" value="CYP450_sterol_14alpha_dmase"/>
</dbReference>
<dbReference type="AlphaFoldDB" id="A0A194XWA9"/>
<reference evidence="9 10" key="1">
    <citation type="submission" date="2015-10" db="EMBL/GenBank/DDBJ databases">
        <title>Full genome of DAOMC 229536 Phialocephala scopiformis, a fungal endophyte of spruce producing the potent anti-insectan compound rugulosin.</title>
        <authorList>
            <consortium name="DOE Joint Genome Institute"/>
            <person name="Walker A.K."/>
            <person name="Frasz S.L."/>
            <person name="Seifert K.A."/>
            <person name="Miller J.D."/>
            <person name="Mondo S.J."/>
            <person name="Labutti K."/>
            <person name="Lipzen A."/>
            <person name="Dockter R."/>
            <person name="Kennedy M."/>
            <person name="Grigoriev I.V."/>
            <person name="Spatafora J.W."/>
        </authorList>
    </citation>
    <scope>NUCLEOTIDE SEQUENCE [LARGE SCALE GENOMIC DNA]</scope>
    <source>
        <strain evidence="9 10">CBS 120377</strain>
    </source>
</reference>
<name>A0A194XWA9_MOLSC</name>
<comment type="cofactor">
    <cofactor evidence="1 6">
        <name>heme</name>
        <dbReference type="ChEBI" id="CHEBI:30413"/>
    </cofactor>
</comment>
<comment type="similarity">
    <text evidence="2 7">Belongs to the cytochrome P450 family.</text>
</comment>
<evidence type="ECO:0000256" key="6">
    <source>
        <dbReference type="PIRSR" id="PIRSR602403-1"/>
    </source>
</evidence>
<accession>A0A194XWA9</accession>
<sequence length="535" mass="60773">MTFKSHFLNVALCATTAFLFFVTIHYLITVINFHMAAKKSNKSNSPPLAPHMIPLFGNLPLRFIWDAHKFVCSSRYAFGCSYPIRVKLMFQEFYIVQGASNVLALYKNPTLSAFFLHGYLLTHVFSLPSSAVSTYYRDNSGDIEKPFEDSSVDPHNRVEFLSRSTFLRLLSGPGYAPLRARFEHNIAQRLQSLSVSQDWTPIGNLMDIFHHQVTGAVIDSLCGTFLLNQHPEFTRDLWALDSNVTTFFVKTPRFLASGVYKNREKLRTWGQNFSPECVDADNDDPYWGTKFFRDRHDMFLKMDGFDVDAVASEELAFIWATNTNSIISAFWTTLEVFKDQQLLDQVRAEVESCKKADSTVDLRFDVSKLLTQPLLQSVYAETLRLRVNGFLLRRSDRTDLDINGWKIPKNRLCVTSSTPGHMDPNIWCTGTNMHHPTNEFWAGRFLKENRSTGEVEFSFKGTEGSWVPFGTGSHSCPGRNFAKVVALFVVAQMVSRYDCEVLADNASMKMGSKSVGFGTLRPVGKIPVRIRRRPA</sequence>
<dbReference type="InterPro" id="IPR017972">
    <property type="entry name" value="Cyt_P450_CS"/>
</dbReference>
<dbReference type="InterPro" id="IPR002403">
    <property type="entry name" value="Cyt_P450_E_grp-IV"/>
</dbReference>
<dbReference type="InterPro" id="IPR001128">
    <property type="entry name" value="Cyt_P450"/>
</dbReference>
<dbReference type="PROSITE" id="PS00086">
    <property type="entry name" value="CYTOCHROME_P450"/>
    <property type="match status" value="1"/>
</dbReference>
<dbReference type="GO" id="GO:0008395">
    <property type="term" value="F:steroid hydroxylase activity"/>
    <property type="evidence" value="ECO:0007669"/>
    <property type="project" value="TreeGrafter"/>
</dbReference>
<dbReference type="PANTHER" id="PTHR24304:SF2">
    <property type="entry name" value="24-HYDROXYCHOLESTEROL 7-ALPHA-HYDROXYLASE"/>
    <property type="match status" value="1"/>
</dbReference>
<evidence type="ECO:0000313" key="10">
    <source>
        <dbReference type="Proteomes" id="UP000070700"/>
    </source>
</evidence>
<evidence type="ECO:0000256" key="8">
    <source>
        <dbReference type="SAM" id="Phobius"/>
    </source>
</evidence>
<dbReference type="Gene3D" id="1.10.630.10">
    <property type="entry name" value="Cytochrome P450"/>
    <property type="match status" value="1"/>
</dbReference>
<gene>
    <name evidence="9" type="ORF">LY89DRAFT_703545</name>
</gene>
<evidence type="ECO:0000256" key="2">
    <source>
        <dbReference type="ARBA" id="ARBA00010617"/>
    </source>
</evidence>
<dbReference type="PANTHER" id="PTHR24304">
    <property type="entry name" value="CYTOCHROME P450 FAMILY 7"/>
    <property type="match status" value="1"/>
</dbReference>
<dbReference type="OrthoDB" id="1470350at2759"/>
<proteinExistence type="inferred from homology"/>
<dbReference type="KEGG" id="psco:LY89DRAFT_703545"/>
<keyword evidence="10" id="KW-1185">Reference proteome</keyword>
<dbReference type="EMBL" id="KQ947404">
    <property type="protein sequence ID" value="KUJ24523.1"/>
    <property type="molecule type" value="Genomic_DNA"/>
</dbReference>
<evidence type="ECO:0000256" key="1">
    <source>
        <dbReference type="ARBA" id="ARBA00001971"/>
    </source>
</evidence>
<keyword evidence="7" id="KW-0560">Oxidoreductase</keyword>
<dbReference type="GO" id="GO:0005506">
    <property type="term" value="F:iron ion binding"/>
    <property type="evidence" value="ECO:0007669"/>
    <property type="project" value="InterPro"/>
</dbReference>
<evidence type="ECO:0000256" key="7">
    <source>
        <dbReference type="RuleBase" id="RU000461"/>
    </source>
</evidence>
<dbReference type="RefSeq" id="XP_018078878.1">
    <property type="nucleotide sequence ID" value="XM_018217328.1"/>
</dbReference>
<keyword evidence="8" id="KW-1133">Transmembrane helix</keyword>
<feature type="binding site" description="axial binding residue" evidence="6">
    <location>
        <position position="476"/>
    </location>
    <ligand>
        <name>heme</name>
        <dbReference type="ChEBI" id="CHEBI:30413"/>
    </ligand>
    <ligandPart>
        <name>Fe</name>
        <dbReference type="ChEBI" id="CHEBI:18248"/>
    </ligandPart>
</feature>
<evidence type="ECO:0000256" key="4">
    <source>
        <dbReference type="ARBA" id="ARBA00022723"/>
    </source>
</evidence>
<evidence type="ECO:0000313" key="9">
    <source>
        <dbReference type="EMBL" id="KUJ24523.1"/>
    </source>
</evidence>
<dbReference type="Proteomes" id="UP000070700">
    <property type="component" value="Unassembled WGS sequence"/>
</dbReference>
<evidence type="ECO:0000256" key="5">
    <source>
        <dbReference type="ARBA" id="ARBA00023004"/>
    </source>
</evidence>
<dbReference type="CDD" id="cd11040">
    <property type="entry name" value="CYP7_CYP8-like"/>
    <property type="match status" value="1"/>
</dbReference>
<keyword evidence="4 6" id="KW-0479">Metal-binding</keyword>
<organism evidence="9 10">
    <name type="scientific">Mollisia scopiformis</name>
    <name type="common">Conifer needle endophyte fungus</name>
    <name type="synonym">Phialocephala scopiformis</name>
    <dbReference type="NCBI Taxonomy" id="149040"/>
    <lineage>
        <taxon>Eukaryota</taxon>
        <taxon>Fungi</taxon>
        <taxon>Dikarya</taxon>
        <taxon>Ascomycota</taxon>
        <taxon>Pezizomycotina</taxon>
        <taxon>Leotiomycetes</taxon>
        <taxon>Helotiales</taxon>
        <taxon>Mollisiaceae</taxon>
        <taxon>Mollisia</taxon>
    </lineage>
</organism>